<dbReference type="Pfam" id="PF00752">
    <property type="entry name" value="XPG_N"/>
    <property type="match status" value="1"/>
</dbReference>
<keyword evidence="7" id="KW-1185">Reference proteome</keyword>
<dbReference type="SUPFAM" id="SSF88723">
    <property type="entry name" value="PIN domain-like"/>
    <property type="match status" value="1"/>
</dbReference>
<dbReference type="GO" id="GO:0004518">
    <property type="term" value="F:nuclease activity"/>
    <property type="evidence" value="ECO:0007669"/>
    <property type="project" value="InterPro"/>
</dbReference>
<name>A0AAF0ERQ4_9BASI</name>
<dbReference type="CDD" id="cd09902">
    <property type="entry name" value="H3TH_MKT1"/>
    <property type="match status" value="1"/>
</dbReference>
<proteinExistence type="inferred from homology"/>
<evidence type="ECO:0000259" key="3">
    <source>
        <dbReference type="Pfam" id="PF00752"/>
    </source>
</evidence>
<dbReference type="GO" id="GO:0003730">
    <property type="term" value="F:mRNA 3'-UTR binding"/>
    <property type="evidence" value="ECO:0007669"/>
    <property type="project" value="TreeGrafter"/>
</dbReference>
<dbReference type="GO" id="GO:0006417">
    <property type="term" value="P:regulation of translation"/>
    <property type="evidence" value="ECO:0007669"/>
    <property type="project" value="UniProtKB-KW"/>
</dbReference>
<dbReference type="PANTHER" id="PTHR11081">
    <property type="entry name" value="FLAP ENDONUCLEASE FAMILY MEMBER"/>
    <property type="match status" value="1"/>
</dbReference>
<dbReference type="InterPro" id="IPR006084">
    <property type="entry name" value="XPG/Rad2"/>
</dbReference>
<evidence type="ECO:0000256" key="2">
    <source>
        <dbReference type="ARBA" id="ARBA00024023"/>
    </source>
</evidence>
<dbReference type="CDD" id="cd09858">
    <property type="entry name" value="PIN_MKT1"/>
    <property type="match status" value="1"/>
</dbReference>
<dbReference type="InterPro" id="IPR006085">
    <property type="entry name" value="XPG_DNA_repair_N"/>
</dbReference>
<comment type="similarity">
    <text evidence="2">Belongs to the XPG/RAD2 endonuclease family.</text>
</comment>
<accession>A0AAF0ERQ4</accession>
<dbReference type="InterPro" id="IPR022040">
    <property type="entry name" value="MKT1_N"/>
</dbReference>
<evidence type="ECO:0000259" key="4">
    <source>
        <dbReference type="Pfam" id="PF12246"/>
    </source>
</evidence>
<evidence type="ECO:0000313" key="7">
    <source>
        <dbReference type="Proteomes" id="UP001219933"/>
    </source>
</evidence>
<dbReference type="PANTHER" id="PTHR11081:SF32">
    <property type="entry name" value="POST-TRANSCRIPTIONAL REGULATOR MKT1"/>
    <property type="match status" value="1"/>
</dbReference>
<feature type="domain" description="XPG N-terminal" evidence="3">
    <location>
        <begin position="2"/>
        <end position="88"/>
    </location>
</feature>
<sequence>MIRGLEPLLQEAKLLNEGSLGLLRDTRLGIDLTNYLRRLLSAPGTAEPLVSAIGGQPLALLARIEQDLRVLEQNKIKPVFLLHGLSPAKRTRPFSYEDRRPTLRRRAWEAYENGDVDEASRLFTAAGSIPPHDMYRAVLRMLRHREIDFIIAPYLATAQLVALERHPNEYVHAMYGPMELLTFDRVDRVILNIDFSAGTFQYTSKLAILRELQCTENEFLDIALLAGMEYCPTFPLLHDESAGMPPLVHGAPNLRALIGLVKQHRSGFVLASQFAEHPAVSKSAYIEQYCHARTMLKFSLVLSAESGLVVPLPVAVPDNYERLLSGNSAAAAMVTAVHPGMPPVPFAPQPTLADVPSDLHEVFLYRLPDEVLLYISRGLVGTGVLGSLLSGLIVDPAPLEGAESSEYRKFIYETLTTNPQSPRCVAIALACAALHPFWKSHKVQAVLWYQPGADCPVPHDSQATLDLVGRMGRWMVPAKAVEEQLRRQHTSMIDLSLCIGATAKAEDAQQTLVARAGARLDKKDEIVANTLWRFLELRDFVGNEHTHTAYGRAFHTALQAVRVTDRVQEPLFVALELVRAGVLHPRLYGQLYTGGATFDHGEEAENMLLVIRVFSLLGMSYRTKAWDAPLSRELLVFNAFTRALTRSLRSLIEMVTLNMFLAGDARTVRDDYLDINLSLPFQHDVNTGMGILCKCYIDALYTLHGGPVSAGEENDATVVETKTSIIEMLVETFENVRDVRAELVRGFHMWAALIKAIESLHKDNAIDSELYAAFNRADAWLRPMMF</sequence>
<reference evidence="6" key="1">
    <citation type="submission" date="2023-03" db="EMBL/GenBank/DDBJ databases">
        <title>Mating type loci evolution in Malassezia.</title>
        <authorList>
            <person name="Coelho M.A."/>
        </authorList>
    </citation>
    <scope>NUCLEOTIDE SEQUENCE</scope>
    <source>
        <strain evidence="6">CBS 11721</strain>
    </source>
</reference>
<dbReference type="Pfam" id="PF12246">
    <property type="entry name" value="MKT1_C"/>
    <property type="match status" value="1"/>
</dbReference>
<dbReference type="InterPro" id="IPR022039">
    <property type="entry name" value="MKT1_C"/>
</dbReference>
<feature type="domain" description="Post-transcriptional regulator MKT1 C-terminal" evidence="4">
    <location>
        <begin position="533"/>
        <end position="782"/>
    </location>
</feature>
<dbReference type="AlphaFoldDB" id="A0AAF0ERQ4"/>
<dbReference type="Pfam" id="PF12247">
    <property type="entry name" value="MKT1_N"/>
    <property type="match status" value="1"/>
</dbReference>
<dbReference type="Gene3D" id="3.40.50.1010">
    <property type="entry name" value="5'-nuclease"/>
    <property type="match status" value="1"/>
</dbReference>
<gene>
    <name evidence="6" type="ORF">MCUN1_000229</name>
</gene>
<dbReference type="InterPro" id="IPR029060">
    <property type="entry name" value="PIN-like_dom_sf"/>
</dbReference>
<dbReference type="InterPro" id="IPR037314">
    <property type="entry name" value="MKT1_H3TH"/>
</dbReference>
<keyword evidence="1" id="KW-0810">Translation regulation</keyword>
<protein>
    <submittedName>
        <fullName evidence="6">Uncharacterized protein</fullName>
    </submittedName>
</protein>
<evidence type="ECO:0000313" key="6">
    <source>
        <dbReference type="EMBL" id="WFD33416.1"/>
    </source>
</evidence>
<evidence type="ECO:0000259" key="5">
    <source>
        <dbReference type="Pfam" id="PF12247"/>
    </source>
</evidence>
<feature type="domain" description="Post-transcriptional regulator MKT1 N-terminal" evidence="5">
    <location>
        <begin position="356"/>
        <end position="449"/>
    </location>
</feature>
<dbReference type="Proteomes" id="UP001219933">
    <property type="component" value="Chromosome 1"/>
</dbReference>
<evidence type="ECO:0000256" key="1">
    <source>
        <dbReference type="ARBA" id="ARBA00022845"/>
    </source>
</evidence>
<organism evidence="6 7">
    <name type="scientific">Malassezia cuniculi</name>
    <dbReference type="NCBI Taxonomy" id="948313"/>
    <lineage>
        <taxon>Eukaryota</taxon>
        <taxon>Fungi</taxon>
        <taxon>Dikarya</taxon>
        <taxon>Basidiomycota</taxon>
        <taxon>Ustilaginomycotina</taxon>
        <taxon>Malasseziomycetes</taxon>
        <taxon>Malasseziales</taxon>
        <taxon>Malasseziaceae</taxon>
        <taxon>Malassezia</taxon>
    </lineage>
</organism>
<dbReference type="EMBL" id="CP119877">
    <property type="protein sequence ID" value="WFD33416.1"/>
    <property type="molecule type" value="Genomic_DNA"/>
</dbReference>